<feature type="region of interest" description="Disordered" evidence="1">
    <location>
        <begin position="68"/>
        <end position="95"/>
    </location>
</feature>
<sequence>MERVEKALTDALDDAADGLRAYNGARTAAVEAAVRGEAQFKAACQEAQLLQRPHAEAIRLQRDAAEDLKQLQGEDGPGEDSAEYREAQQRLQAAEAQVRATRADLRAIHSRLDQSREVAFSGLVSAGASATEAVQRLESLEIETGFSPPF</sequence>
<gene>
    <name evidence="2" type="ORF">NCTC1542_06713</name>
</gene>
<proteinExistence type="predicted"/>
<dbReference type="EMBL" id="UGQY01000006">
    <property type="protein sequence ID" value="SUA31359.1"/>
    <property type="molecule type" value="Genomic_DNA"/>
</dbReference>
<dbReference type="Proteomes" id="UP000255389">
    <property type="component" value="Unassembled WGS sequence"/>
</dbReference>
<protein>
    <submittedName>
        <fullName evidence="2">Uncharacterized protein</fullName>
    </submittedName>
</protein>
<evidence type="ECO:0000256" key="1">
    <source>
        <dbReference type="SAM" id="MobiDB-lite"/>
    </source>
</evidence>
<evidence type="ECO:0000313" key="3">
    <source>
        <dbReference type="Proteomes" id="UP000255389"/>
    </source>
</evidence>
<organism evidence="2 3">
    <name type="scientific">Mycolicibacterium fortuitum</name>
    <name type="common">Mycobacterium fortuitum</name>
    <dbReference type="NCBI Taxonomy" id="1766"/>
    <lineage>
        <taxon>Bacteria</taxon>
        <taxon>Bacillati</taxon>
        <taxon>Actinomycetota</taxon>
        <taxon>Actinomycetes</taxon>
        <taxon>Mycobacteriales</taxon>
        <taxon>Mycobacteriaceae</taxon>
        <taxon>Mycolicibacterium</taxon>
    </lineage>
</organism>
<dbReference type="AlphaFoldDB" id="A0A378WC65"/>
<reference evidence="2 3" key="1">
    <citation type="submission" date="2018-06" db="EMBL/GenBank/DDBJ databases">
        <authorList>
            <consortium name="Pathogen Informatics"/>
            <person name="Doyle S."/>
        </authorList>
    </citation>
    <scope>NUCLEOTIDE SEQUENCE [LARGE SCALE GENOMIC DNA]</scope>
    <source>
        <strain evidence="2 3">NCTC1542</strain>
    </source>
</reference>
<name>A0A378WC65_MYCFO</name>
<accession>A0A378WC65</accession>
<evidence type="ECO:0000313" key="2">
    <source>
        <dbReference type="EMBL" id="SUA31359.1"/>
    </source>
</evidence>